<dbReference type="SMART" id="SM00065">
    <property type="entry name" value="GAF"/>
    <property type="match status" value="1"/>
</dbReference>
<evidence type="ECO:0000313" key="2">
    <source>
        <dbReference type="EMBL" id="QRJ62278.1"/>
    </source>
</evidence>
<dbReference type="PANTHER" id="PTHR40660:SF1">
    <property type="entry name" value="5'-PHOSPHATE OXIDASE PUTATIVE DOMAIN-CONTAINING PROTEIN-RELATED"/>
    <property type="match status" value="1"/>
</dbReference>
<dbReference type="InterPro" id="IPR012349">
    <property type="entry name" value="Split_barrel_FMN-bd"/>
</dbReference>
<dbReference type="Gene3D" id="2.30.110.10">
    <property type="entry name" value="Electron Transport, Fmn-binding Protein, Chain A"/>
    <property type="match status" value="1"/>
</dbReference>
<dbReference type="KEGG" id="ares:IWH25_10765"/>
<dbReference type="AlphaFoldDB" id="A0A974PVH5"/>
<keyword evidence="3" id="KW-1185">Reference proteome</keyword>
<organism evidence="2 3">
    <name type="scientific">Azospira restricta</name>
    <dbReference type="NCBI Taxonomy" id="404405"/>
    <lineage>
        <taxon>Bacteria</taxon>
        <taxon>Pseudomonadati</taxon>
        <taxon>Pseudomonadota</taxon>
        <taxon>Betaproteobacteria</taxon>
        <taxon>Rhodocyclales</taxon>
        <taxon>Rhodocyclaceae</taxon>
        <taxon>Azospira</taxon>
    </lineage>
</organism>
<evidence type="ECO:0000259" key="1">
    <source>
        <dbReference type="SMART" id="SM00065"/>
    </source>
</evidence>
<protein>
    <submittedName>
        <fullName evidence="2">GAF domain-containing protein</fullName>
    </submittedName>
</protein>
<dbReference type="Proteomes" id="UP000663444">
    <property type="component" value="Chromosome"/>
</dbReference>
<dbReference type="Pfam" id="PF01590">
    <property type="entry name" value="GAF"/>
    <property type="match status" value="1"/>
</dbReference>
<dbReference type="InterPro" id="IPR029016">
    <property type="entry name" value="GAF-like_dom_sf"/>
</dbReference>
<dbReference type="EMBL" id="CP064781">
    <property type="protein sequence ID" value="QRJ62278.1"/>
    <property type="molecule type" value="Genomic_DNA"/>
</dbReference>
<dbReference type="PANTHER" id="PTHR40660">
    <property type="entry name" value="5'-PHOSPHATE OXIDASE PUTATIVE DOMAIN-CONTAINING PROTEIN-RELATED"/>
    <property type="match status" value="1"/>
</dbReference>
<dbReference type="RefSeq" id="WP_203385807.1">
    <property type="nucleotide sequence ID" value="NZ_CP064781.1"/>
</dbReference>
<dbReference type="SUPFAM" id="SSF50475">
    <property type="entry name" value="FMN-binding split barrel"/>
    <property type="match status" value="1"/>
</dbReference>
<dbReference type="Gene3D" id="3.30.450.40">
    <property type="match status" value="1"/>
</dbReference>
<name>A0A974PVH5_9RHOO</name>
<dbReference type="SUPFAM" id="SSF55781">
    <property type="entry name" value="GAF domain-like"/>
    <property type="match status" value="1"/>
</dbReference>
<dbReference type="InterPro" id="IPR003018">
    <property type="entry name" value="GAF"/>
</dbReference>
<gene>
    <name evidence="2" type="ORF">IWH25_10765</name>
</gene>
<accession>A0A974PVH5</accession>
<proteinExistence type="predicted"/>
<sequence length="458" mass="49955">MRIKLDAIRECLEGVIPGNIATRAADGTPNIAYLSQAKYVDSEHVALSYQFFNTTRRNILAFPYARVSLINPLTGAHCRLSLRYLRTEEAGPLFENMKVRLAGIASHTGMSGVFRLLGADVYRVLDIEQVPGYTLPAPPPPCNLLAALRASAERLCGCGDLDSMLAEFLVCLEQFFDIRHAMVLLLDEAGERLYTVASRGYAESGVGSEIAVGDGVIGVAARERTPIRIGHFTAEYSYGRAIRESLTRRGLAGAVETEIPLPGLPESRSQLAVPIKACQRLTGVLYVESPQDLRFSYDDEDALVALAGQLGVAIRLLQQGQEGAECAEGGDQPPVGEAAVPAVPVAGAPLRVRHYAENDSVFLDGDYLIKGVAGSIFWALVRDYDGKGQQHFSNRELRLDPRIRLPDISDNLEARLILLARRLVERAAPLRIEKTGRGRFRLHVERPLSLVEIAGDGS</sequence>
<reference evidence="2" key="1">
    <citation type="submission" date="2020-11" db="EMBL/GenBank/DDBJ databases">
        <title>Azospira restricta DSM 18626 genome sequence.</title>
        <authorList>
            <person name="Moe W.M."/>
        </authorList>
    </citation>
    <scope>NUCLEOTIDE SEQUENCE</scope>
    <source>
        <strain evidence="2">DSM 18626</strain>
    </source>
</reference>
<evidence type="ECO:0000313" key="3">
    <source>
        <dbReference type="Proteomes" id="UP000663444"/>
    </source>
</evidence>
<feature type="domain" description="GAF" evidence="1">
    <location>
        <begin position="160"/>
        <end position="324"/>
    </location>
</feature>